<feature type="region of interest" description="Disordered" evidence="1">
    <location>
        <begin position="405"/>
        <end position="432"/>
    </location>
</feature>
<feature type="region of interest" description="Disordered" evidence="1">
    <location>
        <begin position="316"/>
        <end position="356"/>
    </location>
</feature>
<protein>
    <submittedName>
        <fullName evidence="2">Maltodextrin ABC transporter, permease protein MdxF</fullName>
    </submittedName>
</protein>
<feature type="compositionally biased region" description="Low complexity" evidence="1">
    <location>
        <begin position="47"/>
        <end position="59"/>
    </location>
</feature>
<feature type="compositionally biased region" description="Low complexity" evidence="1">
    <location>
        <begin position="459"/>
        <end position="468"/>
    </location>
</feature>
<feature type="compositionally biased region" description="Low complexity" evidence="1">
    <location>
        <begin position="70"/>
        <end position="87"/>
    </location>
</feature>
<feature type="compositionally biased region" description="Basic residues" evidence="1">
    <location>
        <begin position="186"/>
        <end position="213"/>
    </location>
</feature>
<feature type="region of interest" description="Disordered" evidence="1">
    <location>
        <begin position="1"/>
        <end position="299"/>
    </location>
</feature>
<name>A0A6J4H3S8_9ACTN</name>
<gene>
    <name evidence="2" type="ORF">AVDCRST_MAG41-271</name>
</gene>
<feature type="compositionally biased region" description="Basic residues" evidence="1">
    <location>
        <begin position="481"/>
        <end position="506"/>
    </location>
</feature>
<dbReference type="EMBL" id="CADCTP010000001">
    <property type="protein sequence ID" value="CAA9210647.1"/>
    <property type="molecule type" value="Genomic_DNA"/>
</dbReference>
<feature type="compositionally biased region" description="Basic and acidic residues" evidence="1">
    <location>
        <begin position="26"/>
        <end position="43"/>
    </location>
</feature>
<reference evidence="2" key="1">
    <citation type="submission" date="2020-02" db="EMBL/GenBank/DDBJ databases">
        <authorList>
            <person name="Meier V. D."/>
        </authorList>
    </citation>
    <scope>NUCLEOTIDE SEQUENCE</scope>
    <source>
        <strain evidence="2">AVDCRST_MAG41</strain>
    </source>
</reference>
<feature type="compositionally biased region" description="Basic residues" evidence="1">
    <location>
        <begin position="143"/>
        <end position="153"/>
    </location>
</feature>
<evidence type="ECO:0000313" key="2">
    <source>
        <dbReference type="EMBL" id="CAA9210647.1"/>
    </source>
</evidence>
<feature type="compositionally biased region" description="Basic residues" evidence="1">
    <location>
        <begin position="16"/>
        <end position="25"/>
    </location>
</feature>
<feature type="compositionally biased region" description="Low complexity" evidence="1">
    <location>
        <begin position="127"/>
        <end position="140"/>
    </location>
</feature>
<feature type="compositionally biased region" description="Basic and acidic residues" evidence="1">
    <location>
        <begin position="507"/>
        <end position="521"/>
    </location>
</feature>
<evidence type="ECO:0000256" key="1">
    <source>
        <dbReference type="SAM" id="MobiDB-lite"/>
    </source>
</evidence>
<accession>A0A6J4H3S8</accession>
<sequence>GASRGPGRRWWPAPLRPHRLRHGVARRPDRQDPGARRGGRDRGVGGVPADRPGTLAAAGDPGGGDRPAVRRLPLAAAHPAEVPAARHAVPDRLPDRAGDLHDHHRVHELRRRAPGEQAGRGHRRPGGLRPAGPGLRAVPADGRRRRRPGHRRAGLPAHRPGDRPVLPGHPGRAGGPVRRRGDPRRQRPGHRRRGLHRAHRRAGRGAQRRRLRPQRPDRLRGDQGAGAVPGVRGQPAAGVRRRLRLRAGRHHRPDLDRRRLRRLLRRRRGQQPRPGLEGQRRPAELRRRADRPGDPRVVPVDPAVELRLRVRGGRADLRAGPAGRDGAELPGPARPADLPLADHPAVRDAGGGDAAGLAGHVQHRLRPDQPAVRAGRQLVRRRLDRPVRGAAGAAVAGLQLHVPGLHRRAAGDPEGADRGGLGGRRHPGVRVPGDHLPAAAGRAGPAADLVLRLQLQQLQRDLPGQRRQPVPAGQPAGRRDGHPHHLHLPAGLRRRRGRVRLRRRRVDLHLPDRGGRVDPRLPPHPRAGGDQL</sequence>
<feature type="compositionally biased region" description="Basic and acidic residues" evidence="1">
    <location>
        <begin position="278"/>
        <end position="294"/>
    </location>
</feature>
<feature type="non-terminal residue" evidence="2">
    <location>
        <position position="1"/>
    </location>
</feature>
<organism evidence="2">
    <name type="scientific">uncultured Mycobacteriales bacterium</name>
    <dbReference type="NCBI Taxonomy" id="581187"/>
    <lineage>
        <taxon>Bacteria</taxon>
        <taxon>Bacillati</taxon>
        <taxon>Actinomycetota</taxon>
        <taxon>Actinomycetes</taxon>
        <taxon>Mycobacteriales</taxon>
        <taxon>environmental samples</taxon>
    </lineage>
</organism>
<dbReference type="AlphaFoldDB" id="A0A6J4H3S8"/>
<feature type="non-terminal residue" evidence="2">
    <location>
        <position position="532"/>
    </location>
</feature>
<feature type="compositionally biased region" description="Basic residues" evidence="1">
    <location>
        <begin position="239"/>
        <end position="270"/>
    </location>
</feature>
<feature type="compositionally biased region" description="Basic and acidic residues" evidence="1">
    <location>
        <begin position="88"/>
        <end position="102"/>
    </location>
</feature>
<feature type="compositionally biased region" description="Basic residues" evidence="1">
    <location>
        <begin position="103"/>
        <end position="112"/>
    </location>
</feature>
<proteinExistence type="predicted"/>
<feature type="region of interest" description="Disordered" evidence="1">
    <location>
        <begin position="459"/>
        <end position="532"/>
    </location>
</feature>